<evidence type="ECO:0000256" key="3">
    <source>
        <dbReference type="RuleBase" id="RU003457"/>
    </source>
</evidence>
<comment type="cofactor">
    <cofactor evidence="2">
        <name>Fe cation</name>
        <dbReference type="ChEBI" id="CHEBI:24875"/>
    </cofactor>
    <text evidence="2">Binds 1 Fe cation per subunit.</text>
</comment>
<dbReference type="CDD" id="cd02909">
    <property type="entry name" value="cupin_pirin_N"/>
    <property type="match status" value="1"/>
</dbReference>
<gene>
    <name evidence="6" type="ORF">SAMN05216212_1762</name>
</gene>
<evidence type="ECO:0000259" key="5">
    <source>
        <dbReference type="Pfam" id="PF05726"/>
    </source>
</evidence>
<keyword evidence="2" id="KW-0479">Metal-binding</keyword>
<feature type="domain" description="Pirin N-terminal" evidence="4">
    <location>
        <begin position="36"/>
        <end position="140"/>
    </location>
</feature>
<dbReference type="InterPro" id="IPR008778">
    <property type="entry name" value="Pirin_C_dom"/>
</dbReference>
<dbReference type="PANTHER" id="PTHR13903:SF8">
    <property type="entry name" value="PIRIN"/>
    <property type="match status" value="1"/>
</dbReference>
<name>A0A1G8ZVD5_9GAMM</name>
<reference evidence="7" key="1">
    <citation type="submission" date="2016-10" db="EMBL/GenBank/DDBJ databases">
        <authorList>
            <person name="Varghese N."/>
            <person name="Submissions S."/>
        </authorList>
    </citation>
    <scope>NUCLEOTIDE SEQUENCE [LARGE SCALE GENOMIC DNA]</scope>
    <source>
        <strain evidence="7">CGMCC 1.10658</strain>
    </source>
</reference>
<dbReference type="PANTHER" id="PTHR13903">
    <property type="entry name" value="PIRIN-RELATED"/>
    <property type="match status" value="1"/>
</dbReference>
<accession>A0A1G8ZVD5</accession>
<feature type="binding site" evidence="2">
    <location>
        <position position="120"/>
    </location>
    <ligand>
        <name>Fe cation</name>
        <dbReference type="ChEBI" id="CHEBI:24875"/>
    </ligand>
</feature>
<keyword evidence="2" id="KW-0408">Iron</keyword>
<evidence type="ECO:0000313" key="7">
    <source>
        <dbReference type="Proteomes" id="UP000199305"/>
    </source>
</evidence>
<proteinExistence type="inferred from homology"/>
<protein>
    <recommendedName>
        <fullName evidence="8">Pirin</fullName>
    </recommendedName>
</protein>
<dbReference type="EMBL" id="FNFH01000003">
    <property type="protein sequence ID" value="SDK19003.1"/>
    <property type="molecule type" value="Genomic_DNA"/>
</dbReference>
<dbReference type="GO" id="GO:0046872">
    <property type="term" value="F:metal ion binding"/>
    <property type="evidence" value="ECO:0007669"/>
    <property type="project" value="UniProtKB-KW"/>
</dbReference>
<dbReference type="InterPro" id="IPR011051">
    <property type="entry name" value="RmlC_Cupin_sf"/>
</dbReference>
<feature type="binding site" evidence="2">
    <location>
        <position position="118"/>
    </location>
    <ligand>
        <name>Fe cation</name>
        <dbReference type="ChEBI" id="CHEBI:24875"/>
    </ligand>
</feature>
<dbReference type="AlphaFoldDB" id="A0A1G8ZVD5"/>
<evidence type="ECO:0000256" key="1">
    <source>
        <dbReference type="ARBA" id="ARBA00008416"/>
    </source>
</evidence>
<feature type="domain" description="Pirin C-terminal" evidence="5">
    <location>
        <begin position="194"/>
        <end position="289"/>
    </location>
</feature>
<evidence type="ECO:0000313" key="6">
    <source>
        <dbReference type="EMBL" id="SDK19003.1"/>
    </source>
</evidence>
<dbReference type="Gene3D" id="2.60.120.10">
    <property type="entry name" value="Jelly Rolls"/>
    <property type="match status" value="2"/>
</dbReference>
<dbReference type="RefSeq" id="WP_091512089.1">
    <property type="nucleotide sequence ID" value="NZ_FNFH01000003.1"/>
</dbReference>
<feature type="binding site" evidence="2">
    <location>
        <position position="76"/>
    </location>
    <ligand>
        <name>Fe cation</name>
        <dbReference type="ChEBI" id="CHEBI:24875"/>
    </ligand>
</feature>
<keyword evidence="7" id="KW-1185">Reference proteome</keyword>
<dbReference type="STRING" id="658219.SAMN05216212_1762"/>
<dbReference type="OrthoDB" id="9780903at2"/>
<dbReference type="InterPro" id="IPR014710">
    <property type="entry name" value="RmlC-like_jellyroll"/>
</dbReference>
<dbReference type="InterPro" id="IPR003829">
    <property type="entry name" value="Pirin_N_dom"/>
</dbReference>
<comment type="similarity">
    <text evidence="1 3">Belongs to the pirin family.</text>
</comment>
<evidence type="ECO:0000256" key="2">
    <source>
        <dbReference type="PIRSR" id="PIRSR006232-1"/>
    </source>
</evidence>
<sequence length="305" mass="33645">MSNLTRSAEQDCDFEEGCGALLQLIEPRDRELGGIPVRRSLPNRERQMVGPWIFFDHMGPVDFKPGEGVNIPPHPHIGICTVTYLFEGEVLHRDSLGSLQAIRPGEVNLMVAGRGVVHSERERDEVRSHSHRMHGLQLWLALPQEHEEDAPEFHHYSFEQVPAVSVNGVAARVIIGSAFGVTSPVKTFADTLLAEASLEAGQEICLPDAQERAVYVVDGNLAARDMGIPRSAMATFRHDEGVTLKATEDSRIVIIGGEPVGQRCIAWNFVSSRGERIDQAVEEWQAGKFAKVPGDEEAFLPFPGR</sequence>
<evidence type="ECO:0000259" key="4">
    <source>
        <dbReference type="Pfam" id="PF02678"/>
    </source>
</evidence>
<dbReference type="Pfam" id="PF02678">
    <property type="entry name" value="Pirin"/>
    <property type="match status" value="1"/>
</dbReference>
<evidence type="ECO:0008006" key="8">
    <source>
        <dbReference type="Google" id="ProtNLM"/>
    </source>
</evidence>
<organism evidence="6 7">
    <name type="scientific">Microbulbifer yueqingensis</name>
    <dbReference type="NCBI Taxonomy" id="658219"/>
    <lineage>
        <taxon>Bacteria</taxon>
        <taxon>Pseudomonadati</taxon>
        <taxon>Pseudomonadota</taxon>
        <taxon>Gammaproteobacteria</taxon>
        <taxon>Cellvibrionales</taxon>
        <taxon>Microbulbiferaceae</taxon>
        <taxon>Microbulbifer</taxon>
    </lineage>
</organism>
<feature type="binding site" evidence="2">
    <location>
        <position position="74"/>
    </location>
    <ligand>
        <name>Fe cation</name>
        <dbReference type="ChEBI" id="CHEBI:24875"/>
    </ligand>
</feature>
<dbReference type="SUPFAM" id="SSF51182">
    <property type="entry name" value="RmlC-like cupins"/>
    <property type="match status" value="1"/>
</dbReference>
<dbReference type="Pfam" id="PF05726">
    <property type="entry name" value="Pirin_C"/>
    <property type="match status" value="1"/>
</dbReference>
<dbReference type="InterPro" id="IPR012093">
    <property type="entry name" value="Pirin"/>
</dbReference>
<dbReference type="PIRSF" id="PIRSF006232">
    <property type="entry name" value="Pirin"/>
    <property type="match status" value="1"/>
</dbReference>
<dbReference type="Proteomes" id="UP000199305">
    <property type="component" value="Unassembled WGS sequence"/>
</dbReference>